<proteinExistence type="predicted"/>
<dbReference type="InterPro" id="IPR036928">
    <property type="entry name" value="AS_sf"/>
</dbReference>
<keyword evidence="3" id="KW-1185">Reference proteome</keyword>
<dbReference type="PANTHER" id="PTHR11895:SF176">
    <property type="entry name" value="AMIDASE AMID-RELATED"/>
    <property type="match status" value="1"/>
</dbReference>
<gene>
    <name evidence="2" type="ORF">SAMN05428998_12259</name>
</gene>
<dbReference type="PANTHER" id="PTHR11895">
    <property type="entry name" value="TRANSAMIDASE"/>
    <property type="match status" value="1"/>
</dbReference>
<dbReference type="Proteomes" id="UP000192917">
    <property type="component" value="Unassembled WGS sequence"/>
</dbReference>
<dbReference type="InterPro" id="IPR023631">
    <property type="entry name" value="Amidase_dom"/>
</dbReference>
<dbReference type="RefSeq" id="WP_085124903.1">
    <property type="nucleotide sequence ID" value="NZ_FWZX01000022.1"/>
</dbReference>
<dbReference type="SUPFAM" id="SSF75304">
    <property type="entry name" value="Amidase signature (AS) enzymes"/>
    <property type="match status" value="1"/>
</dbReference>
<sequence>MPLPPLRAQRLRLTARQRAERALERVAALPPLQLGRIFTALDPERILAAADAADARRAEGEALPLHGLTVSIKDLFDEAGEITGAGSVELLSGVPAVADAEVVRRLKAAGAVPFGRTTMSEFAYSGVGLNPHYGTCGNSRDPRRVPGGSTSGGAVGAALGLVEVALGSDTGGSVRVPAALNGLAGFKPSQAAVPLDGVFPLAGSYDSIGPLAGDIETCAEVHAVLSGTLGRVDREAGVRGLRIGLLGGFLLDGLDAAVAADFEAALGRLARAGAELLPAEARFLEAAGRCNRAIVASEAHAIHAGRMAALETSGDPRVLGRLRVAETLDRAEVEEACRLRAEAQGAWARLAAGFDLLVAPTVPCVAPLIHDVARDFDRLNALVLRNTSAINFADGCAATLPMQAAGALPTGLMVCAANGADWACLDAAARIALLVCPAEGHCATAM</sequence>
<organism evidence="2 3">
    <name type="scientific">Tistlia consotensis USBA 355</name>
    <dbReference type="NCBI Taxonomy" id="560819"/>
    <lineage>
        <taxon>Bacteria</taxon>
        <taxon>Pseudomonadati</taxon>
        <taxon>Pseudomonadota</taxon>
        <taxon>Alphaproteobacteria</taxon>
        <taxon>Rhodospirillales</taxon>
        <taxon>Rhodovibrionaceae</taxon>
        <taxon>Tistlia</taxon>
    </lineage>
</organism>
<dbReference type="Pfam" id="PF01425">
    <property type="entry name" value="Amidase"/>
    <property type="match status" value="1"/>
</dbReference>
<accession>A0A1Y6CKL2</accession>
<evidence type="ECO:0000259" key="1">
    <source>
        <dbReference type="Pfam" id="PF01425"/>
    </source>
</evidence>
<protein>
    <submittedName>
        <fullName evidence="2">Aspartyl-tRNA(Asn)/glutamyl-tRNA(Gln) amidotransferase subunit A</fullName>
    </submittedName>
</protein>
<name>A0A1Y6CKL2_9PROT</name>
<evidence type="ECO:0000313" key="2">
    <source>
        <dbReference type="EMBL" id="SMF58771.1"/>
    </source>
</evidence>
<dbReference type="EMBL" id="FWZX01000022">
    <property type="protein sequence ID" value="SMF58771.1"/>
    <property type="molecule type" value="Genomic_DNA"/>
</dbReference>
<dbReference type="InterPro" id="IPR000120">
    <property type="entry name" value="Amidase"/>
</dbReference>
<evidence type="ECO:0000313" key="3">
    <source>
        <dbReference type="Proteomes" id="UP000192917"/>
    </source>
</evidence>
<dbReference type="GO" id="GO:0016740">
    <property type="term" value="F:transferase activity"/>
    <property type="evidence" value="ECO:0007669"/>
    <property type="project" value="UniProtKB-KW"/>
</dbReference>
<feature type="domain" description="Amidase" evidence="1">
    <location>
        <begin position="40"/>
        <end position="425"/>
    </location>
</feature>
<dbReference type="AlphaFoldDB" id="A0A1Y6CKL2"/>
<dbReference type="STRING" id="560819.SAMN05428998_12259"/>
<dbReference type="Gene3D" id="3.90.1300.10">
    <property type="entry name" value="Amidase signature (AS) domain"/>
    <property type="match status" value="1"/>
</dbReference>
<reference evidence="2 3" key="1">
    <citation type="submission" date="2017-04" db="EMBL/GenBank/DDBJ databases">
        <authorList>
            <person name="Afonso C.L."/>
            <person name="Miller P.J."/>
            <person name="Scott M.A."/>
            <person name="Spackman E."/>
            <person name="Goraichik I."/>
            <person name="Dimitrov K.M."/>
            <person name="Suarez D.L."/>
            <person name="Swayne D.E."/>
        </authorList>
    </citation>
    <scope>NUCLEOTIDE SEQUENCE [LARGE SCALE GENOMIC DNA]</scope>
    <source>
        <strain evidence="2 3">USBA 355</strain>
    </source>
</reference>
<keyword evidence="2" id="KW-0808">Transferase</keyword>